<keyword evidence="5" id="KW-0233">DNA recombination</keyword>
<keyword evidence="4" id="KW-0238">DNA-binding</keyword>
<organism evidence="6 7">
    <name type="scientific">Mammaliicoccus fleurettii</name>
    <dbReference type="NCBI Taxonomy" id="150056"/>
    <lineage>
        <taxon>Bacteria</taxon>
        <taxon>Bacillati</taxon>
        <taxon>Bacillota</taxon>
        <taxon>Bacilli</taxon>
        <taxon>Bacillales</taxon>
        <taxon>Staphylococcaceae</taxon>
        <taxon>Mammaliicoccus</taxon>
    </lineage>
</organism>
<comment type="function">
    <text evidence="1">Required for the transposition of the insertion element.</text>
</comment>
<name>A0ABS5MQH6_9STAP</name>
<dbReference type="Proteomes" id="UP000681586">
    <property type="component" value="Unassembled WGS sequence"/>
</dbReference>
<evidence type="ECO:0000256" key="5">
    <source>
        <dbReference type="ARBA" id="ARBA00023172"/>
    </source>
</evidence>
<dbReference type="EMBL" id="JAGXBM010000029">
    <property type="protein sequence ID" value="MBS3698190.1"/>
    <property type="molecule type" value="Genomic_DNA"/>
</dbReference>
<sequence>MQQGSTLLLLVHYNNRKANFSQVIVQRCIVYLIRNPVKYVPSKDYKAFTTSLKSCIQHTLLKVSILINER</sequence>
<accession>A0ABS5MQH6</accession>
<comment type="caution">
    <text evidence="6">The sequence shown here is derived from an EMBL/GenBank/DDBJ whole genome shotgun (WGS) entry which is preliminary data.</text>
</comment>
<evidence type="ECO:0000256" key="3">
    <source>
        <dbReference type="ARBA" id="ARBA00022578"/>
    </source>
</evidence>
<reference evidence="6 7" key="1">
    <citation type="submission" date="2021-05" db="EMBL/GenBank/DDBJ databases">
        <title>Staphylococcus fleurettii isolated from lake water in First Nation community in Manitoba, Canada.</title>
        <authorList>
            <person name="Bashar S."/>
            <person name="Murdock A."/>
            <person name="Patidar R."/>
            <person name="Golding G."/>
            <person name="Farenhorst A."/>
            <person name="Kumar A."/>
        </authorList>
    </citation>
    <scope>NUCLEOTIDE SEQUENCE [LARGE SCALE GENOMIC DNA]</scope>
    <source>
        <strain evidence="6 7">SF002</strain>
    </source>
</reference>
<evidence type="ECO:0000313" key="7">
    <source>
        <dbReference type="Proteomes" id="UP000681586"/>
    </source>
</evidence>
<evidence type="ECO:0000256" key="2">
    <source>
        <dbReference type="ARBA" id="ARBA00010961"/>
    </source>
</evidence>
<evidence type="ECO:0000256" key="1">
    <source>
        <dbReference type="ARBA" id="ARBA00002190"/>
    </source>
</evidence>
<comment type="similarity">
    <text evidence="2">Belongs to the transposase mutator family.</text>
</comment>
<proteinExistence type="inferred from homology"/>
<dbReference type="InterPro" id="IPR001207">
    <property type="entry name" value="Transposase_mutator"/>
</dbReference>
<keyword evidence="3" id="KW-0815">Transposition</keyword>
<keyword evidence="7" id="KW-1185">Reference proteome</keyword>
<dbReference type="Pfam" id="PF00872">
    <property type="entry name" value="Transposase_mut"/>
    <property type="match status" value="1"/>
</dbReference>
<protein>
    <submittedName>
        <fullName evidence="6">Transposase</fullName>
    </submittedName>
</protein>
<gene>
    <name evidence="6" type="ORF">JJQ58_12005</name>
</gene>
<evidence type="ECO:0000256" key="4">
    <source>
        <dbReference type="ARBA" id="ARBA00023125"/>
    </source>
</evidence>
<evidence type="ECO:0000313" key="6">
    <source>
        <dbReference type="EMBL" id="MBS3698190.1"/>
    </source>
</evidence>